<dbReference type="EMBL" id="CYSR01000022">
    <property type="protein sequence ID" value="CUI00252.1"/>
    <property type="molecule type" value="Genomic_DNA"/>
</dbReference>
<dbReference type="PANTHER" id="PTHR43333:SF1">
    <property type="entry name" value="D-ISOMER SPECIFIC 2-HYDROXYACID DEHYDROGENASE NAD-BINDING DOMAIN-CONTAINING PROTEIN"/>
    <property type="match status" value="1"/>
</dbReference>
<feature type="domain" description="D-isomer specific 2-hydroxyacid dehydrogenase NAD-binding" evidence="3">
    <location>
        <begin position="121"/>
        <end position="275"/>
    </location>
</feature>
<name>A0A0P1HLW7_9RHOB</name>
<accession>A0A0P1HLW7</accession>
<dbReference type="InterPro" id="IPR036291">
    <property type="entry name" value="NAD(P)-bd_dom_sf"/>
</dbReference>
<dbReference type="Gene3D" id="3.40.50.720">
    <property type="entry name" value="NAD(P)-binding Rossmann-like Domain"/>
    <property type="match status" value="2"/>
</dbReference>
<dbReference type="AlphaFoldDB" id="A0A0P1HLW7"/>
<keyword evidence="1 4" id="KW-0560">Oxidoreductase</keyword>
<dbReference type="Pfam" id="PF02826">
    <property type="entry name" value="2-Hacid_dh_C"/>
    <property type="match status" value="1"/>
</dbReference>
<dbReference type="GO" id="GO:0051287">
    <property type="term" value="F:NAD binding"/>
    <property type="evidence" value="ECO:0007669"/>
    <property type="project" value="InterPro"/>
</dbReference>
<dbReference type="Proteomes" id="UP000051326">
    <property type="component" value="Unassembled WGS sequence"/>
</dbReference>
<dbReference type="RefSeq" id="WP_058286346.1">
    <property type="nucleotide sequence ID" value="NZ_CYSR01000022.1"/>
</dbReference>
<dbReference type="CDD" id="cd12164">
    <property type="entry name" value="GDH_like_2"/>
    <property type="match status" value="1"/>
</dbReference>
<reference evidence="4 5" key="1">
    <citation type="submission" date="2015-09" db="EMBL/GenBank/DDBJ databases">
        <authorList>
            <consortium name="Swine Surveillance"/>
        </authorList>
    </citation>
    <scope>NUCLEOTIDE SEQUENCE [LARGE SCALE GENOMIC DNA]</scope>
    <source>
        <strain evidence="4 5">CECT 8399</strain>
    </source>
</reference>
<evidence type="ECO:0000313" key="4">
    <source>
        <dbReference type="EMBL" id="CUI00252.1"/>
    </source>
</evidence>
<evidence type="ECO:0000256" key="1">
    <source>
        <dbReference type="ARBA" id="ARBA00023002"/>
    </source>
</evidence>
<sequence length="310" mass="33277">MTANVLFAGRADGWPTYEPLLKAELARRGVEADLRTGFAPEDVDYIVYAPSGPVSDFTAFTRLKAVLSMWAGVEKIVPVVPASVPLTRMVDSGLEQGMTEWVAGHTLRYHLGMDLHIRGLNGRWHRHVPPLAKDRHVTVLGLGALGTAAAKALAALGFQVTGWSRTQKEIEGITCHAGPEGLTAALRQAEIVILLLPDTPATENTLNAETLALLPKGAKVINPGRGPLIDDAALLAALDSGQVGHATLDVFRVEPLPPEHPYWAHPNVTVTPHIASETRESTAAEVIAENIRRAEAGEPLLHLVDRSLGY</sequence>
<organism evidence="4 5">
    <name type="scientific">Leisingera aquaemixtae</name>
    <dbReference type="NCBI Taxonomy" id="1396826"/>
    <lineage>
        <taxon>Bacteria</taxon>
        <taxon>Pseudomonadati</taxon>
        <taxon>Pseudomonadota</taxon>
        <taxon>Alphaproteobacteria</taxon>
        <taxon>Rhodobacterales</taxon>
        <taxon>Roseobacteraceae</taxon>
        <taxon>Leisingera</taxon>
    </lineage>
</organism>
<dbReference type="SUPFAM" id="SSF51735">
    <property type="entry name" value="NAD(P)-binding Rossmann-fold domains"/>
    <property type="match status" value="1"/>
</dbReference>
<dbReference type="PANTHER" id="PTHR43333">
    <property type="entry name" value="2-HACID_DH_C DOMAIN-CONTAINING PROTEIN"/>
    <property type="match status" value="1"/>
</dbReference>
<dbReference type="EC" id="1.1.1.79" evidence="4"/>
<evidence type="ECO:0000256" key="2">
    <source>
        <dbReference type="ARBA" id="ARBA00023027"/>
    </source>
</evidence>
<evidence type="ECO:0000259" key="3">
    <source>
        <dbReference type="Pfam" id="PF02826"/>
    </source>
</evidence>
<gene>
    <name evidence="4" type="primary">ghrA_1</name>
    <name evidence="4" type="ORF">PHA8399_02379</name>
</gene>
<keyword evidence="2" id="KW-0520">NAD</keyword>
<protein>
    <submittedName>
        <fullName evidence="4">Glyoxylate/hydroxypyruvate reductase A</fullName>
        <ecNumber evidence="4">1.1.1.79</ecNumber>
    </submittedName>
</protein>
<dbReference type="STRING" id="1396826.PHA8399_02379"/>
<dbReference type="GO" id="GO:0030267">
    <property type="term" value="F:glyoxylate reductase (NADPH) activity"/>
    <property type="evidence" value="ECO:0007669"/>
    <property type="project" value="UniProtKB-EC"/>
</dbReference>
<proteinExistence type="predicted"/>
<keyword evidence="4" id="KW-0670">Pyruvate</keyword>
<dbReference type="InterPro" id="IPR006140">
    <property type="entry name" value="D-isomer_DH_NAD-bd"/>
</dbReference>
<evidence type="ECO:0000313" key="5">
    <source>
        <dbReference type="Proteomes" id="UP000051326"/>
    </source>
</evidence>